<proteinExistence type="predicted"/>
<organism evidence="1 2">
    <name type="scientific">Plantimonas leprariae</name>
    <dbReference type="NCBI Taxonomy" id="2615207"/>
    <lineage>
        <taxon>Bacteria</taxon>
        <taxon>Pseudomonadati</taxon>
        <taxon>Pseudomonadota</taxon>
        <taxon>Alphaproteobacteria</taxon>
        <taxon>Hyphomicrobiales</taxon>
        <taxon>Aurantimonadaceae</taxon>
        <taxon>Plantimonas</taxon>
    </lineage>
</organism>
<keyword evidence="2" id="KW-1185">Reference proteome</keyword>
<reference evidence="1 2" key="1">
    <citation type="submission" date="2019-09" db="EMBL/GenBank/DDBJ databases">
        <title>YIM 132180 draft genome.</title>
        <authorList>
            <person name="Zhang K."/>
        </authorList>
    </citation>
    <scope>NUCLEOTIDE SEQUENCE [LARGE SCALE GENOMIC DNA]</scope>
    <source>
        <strain evidence="1 2">YIM 132180</strain>
    </source>
</reference>
<comment type="caution">
    <text evidence="1">The sequence shown here is derived from an EMBL/GenBank/DDBJ whole genome shotgun (WGS) entry which is preliminary data.</text>
</comment>
<name>A0A7V7PKU7_9HYPH</name>
<dbReference type="EMBL" id="VZDO01000021">
    <property type="protein sequence ID" value="KAB0676666.1"/>
    <property type="molecule type" value="Genomic_DNA"/>
</dbReference>
<dbReference type="Proteomes" id="UP000432089">
    <property type="component" value="Unassembled WGS sequence"/>
</dbReference>
<dbReference type="AlphaFoldDB" id="A0A7V7PKU7"/>
<dbReference type="RefSeq" id="WP_150973011.1">
    <property type="nucleotide sequence ID" value="NZ_VZDO01000021.1"/>
</dbReference>
<evidence type="ECO:0000313" key="1">
    <source>
        <dbReference type="EMBL" id="KAB0676666.1"/>
    </source>
</evidence>
<protein>
    <submittedName>
        <fullName evidence="1">Uncharacterized protein</fullName>
    </submittedName>
</protein>
<evidence type="ECO:0000313" key="2">
    <source>
        <dbReference type="Proteomes" id="UP000432089"/>
    </source>
</evidence>
<sequence>MSVINQKDTSLEMSEALQAELKEFGDSPRKSSAFLPAMAHSDMPVDAATRLPRKIAGGFKGLGDDLQKRVEDWRMIVRLLEQQKAILEMAESERDRMMQDFARISPDVQETSRQLASAISNARDGDLSADLAQRFSRSLFALNELENLAVGLGVNLLSIRSAWEQYARTAVRANKMREELRSA</sequence>
<gene>
    <name evidence="1" type="ORF">F6X38_20375</name>
</gene>
<accession>A0A7V7PKU7</accession>